<dbReference type="Proteomes" id="UP000827976">
    <property type="component" value="Chromosome 19"/>
</dbReference>
<organism evidence="1 2">
    <name type="scientific">Dioscorea alata</name>
    <name type="common">Purple yam</name>
    <dbReference type="NCBI Taxonomy" id="55571"/>
    <lineage>
        <taxon>Eukaryota</taxon>
        <taxon>Viridiplantae</taxon>
        <taxon>Streptophyta</taxon>
        <taxon>Embryophyta</taxon>
        <taxon>Tracheophyta</taxon>
        <taxon>Spermatophyta</taxon>
        <taxon>Magnoliopsida</taxon>
        <taxon>Liliopsida</taxon>
        <taxon>Dioscoreales</taxon>
        <taxon>Dioscoreaceae</taxon>
        <taxon>Dioscorea</taxon>
    </lineage>
</organism>
<accession>A0ACB7U418</accession>
<gene>
    <name evidence="1" type="ORF">IHE45_19G181200</name>
</gene>
<protein>
    <submittedName>
        <fullName evidence="1">Pectinesterase protein</fullName>
        <ecNumber evidence="1">3.1.1.11</ecNumber>
    </submittedName>
</protein>
<proteinExistence type="predicted"/>
<keyword evidence="2" id="KW-1185">Reference proteome</keyword>
<dbReference type="EC" id="3.1.1.11" evidence="1"/>
<name>A0ACB7U418_DIOAL</name>
<sequence>MASIINGGSGSSSSRRRASKLIFSAIPFSCLLLLLFFFFFFFSSSSTRKPFSTTTPHLHLHHHSHFETLNTAKAHCQGTLYPDLCVSSLSSIPNLASKTIPQIISSLINRTTSEVHDSSRNCSNFLRRYHLDLRQQFALTDCLELFDDTIDAFRTVLSDLRINASSHKDDIESFLSSAIANQFTCLDGFSHVLDGGLRPKIERKLRHISHLVSNSLAMVRRISKRKKRREALEGYGRVVRGFPEWIKSGDRKLLQSAGNTTNANIVVAKDGTGNFTTIGEAIAAAPHKSKTRFIIYIKAGAYFENVEVNKSKTNLMFIGDGIGKTVIKANRSFAQNFTTFRSATLAVSGAGFLAKGITVENSAGYENHQAVAMRSSSDLSAYYLCSFVGYQDTLYVHTLRQFYRECDVYGTVDFIFGDASVVFEFCNLYARKPGPQQKNMFTAQARNDPNENTGIVLHKCKIAAAEDLIPVQSSVLSYLGRPWKEYSRTVIIRSYIGSLIDPAGWSEWNGTFALSTLYYAECENRGPGSNTTNRVKWPGYRVINSTEASQFSVANFIEGGEWLGATTFPFMLGL</sequence>
<dbReference type="EMBL" id="CM037029">
    <property type="protein sequence ID" value="KAH7655059.1"/>
    <property type="molecule type" value="Genomic_DNA"/>
</dbReference>
<evidence type="ECO:0000313" key="1">
    <source>
        <dbReference type="EMBL" id="KAH7655059.1"/>
    </source>
</evidence>
<evidence type="ECO:0000313" key="2">
    <source>
        <dbReference type="Proteomes" id="UP000827976"/>
    </source>
</evidence>
<comment type="caution">
    <text evidence="1">The sequence shown here is derived from an EMBL/GenBank/DDBJ whole genome shotgun (WGS) entry which is preliminary data.</text>
</comment>
<reference evidence="2" key="1">
    <citation type="journal article" date="2022" name="Nat. Commun.">
        <title>Chromosome evolution and the genetic basis of agronomically important traits in greater yam.</title>
        <authorList>
            <person name="Bredeson J.V."/>
            <person name="Lyons J.B."/>
            <person name="Oniyinde I.O."/>
            <person name="Okereke N.R."/>
            <person name="Kolade O."/>
            <person name="Nnabue I."/>
            <person name="Nwadili C.O."/>
            <person name="Hribova E."/>
            <person name="Parker M."/>
            <person name="Nwogha J."/>
            <person name="Shu S."/>
            <person name="Carlson J."/>
            <person name="Kariba R."/>
            <person name="Muthemba S."/>
            <person name="Knop K."/>
            <person name="Barton G.J."/>
            <person name="Sherwood A.V."/>
            <person name="Lopez-Montes A."/>
            <person name="Asiedu R."/>
            <person name="Jamnadass R."/>
            <person name="Muchugi A."/>
            <person name="Goodstein D."/>
            <person name="Egesi C.N."/>
            <person name="Featherston J."/>
            <person name="Asfaw A."/>
            <person name="Simpson G.G."/>
            <person name="Dolezel J."/>
            <person name="Hendre P.S."/>
            <person name="Van Deynze A."/>
            <person name="Kumar P.L."/>
            <person name="Obidiegwu J.E."/>
            <person name="Bhattacharjee R."/>
            <person name="Rokhsar D.S."/>
        </authorList>
    </citation>
    <scope>NUCLEOTIDE SEQUENCE [LARGE SCALE GENOMIC DNA]</scope>
    <source>
        <strain evidence="2">cv. TDa95/00328</strain>
    </source>
</reference>
<keyword evidence="1" id="KW-0378">Hydrolase</keyword>